<dbReference type="Proteomes" id="UP000092993">
    <property type="component" value="Unassembled WGS sequence"/>
</dbReference>
<dbReference type="AlphaFoldDB" id="A0A1C7M7S3"/>
<dbReference type="CDD" id="cd01650">
    <property type="entry name" value="RT_nLTR_like"/>
    <property type="match status" value="1"/>
</dbReference>
<dbReference type="OMA" id="DRIEHEY"/>
<proteinExistence type="predicted"/>
<gene>
    <name evidence="2" type="primary">YTX2_1</name>
    <name evidence="2" type="ORF">A0H81_07661</name>
</gene>
<dbReference type="PROSITE" id="PS50878">
    <property type="entry name" value="RT_POL"/>
    <property type="match status" value="1"/>
</dbReference>
<evidence type="ECO:0000259" key="1">
    <source>
        <dbReference type="PROSITE" id="PS50878"/>
    </source>
</evidence>
<comment type="caution">
    <text evidence="2">The sequence shown here is derived from an EMBL/GenBank/DDBJ whole genome shotgun (WGS) entry which is preliminary data.</text>
</comment>
<dbReference type="Pfam" id="PF00078">
    <property type="entry name" value="RVT_1"/>
    <property type="match status" value="1"/>
</dbReference>
<dbReference type="InterPro" id="IPR000477">
    <property type="entry name" value="RT_dom"/>
</dbReference>
<name>A0A1C7M7S3_GRIFR</name>
<sequence length="304" mass="33654">MAGLARDYHEKLQEDGVNPNQGDQTEATVDVLGHVTTRLSSSSSEHLGQKLSALDVLGALERSTNGMATGLNGLPYEFWKAINARCIVDVKQKKPAFDVIKMLTLVYNDIEQYGVLAGSDFAVGWICPLYKKKDREDIANYRPITLLNTDYKIFTKALAMKLAETVPAIIHENQAGFVPGRSIFDQVKLSKLMIDYAEATEENGVIVALDQEKAYDKIGHDYLWKTLGAFGLPAAFITMVKHLYDTAESVVIINGEMSLPFRMTRGVRQGDPMSCLLFDLAIEPLACMLRHSVIRGFHIPGVAE</sequence>
<dbReference type="EMBL" id="LUGG01000009">
    <property type="protein sequence ID" value="OBZ72436.1"/>
    <property type="molecule type" value="Genomic_DNA"/>
</dbReference>
<dbReference type="SUPFAM" id="SSF56672">
    <property type="entry name" value="DNA/RNA polymerases"/>
    <property type="match status" value="1"/>
</dbReference>
<accession>A0A1C7M7S3</accession>
<evidence type="ECO:0000313" key="2">
    <source>
        <dbReference type="EMBL" id="OBZ72436.1"/>
    </source>
</evidence>
<dbReference type="STRING" id="5627.A0A1C7M7S3"/>
<dbReference type="PANTHER" id="PTHR19446">
    <property type="entry name" value="REVERSE TRANSCRIPTASES"/>
    <property type="match status" value="1"/>
</dbReference>
<keyword evidence="3" id="KW-1185">Reference proteome</keyword>
<reference evidence="2 3" key="1">
    <citation type="submission" date="2016-03" db="EMBL/GenBank/DDBJ databases">
        <title>Whole genome sequencing of Grifola frondosa 9006-11.</title>
        <authorList>
            <person name="Min B."/>
            <person name="Park H."/>
            <person name="Kim J.-G."/>
            <person name="Cho H."/>
            <person name="Oh Y.-L."/>
            <person name="Kong W.-S."/>
            <person name="Choi I.-G."/>
        </authorList>
    </citation>
    <scope>NUCLEOTIDE SEQUENCE [LARGE SCALE GENOMIC DNA]</scope>
    <source>
        <strain evidence="2 3">9006-11</strain>
    </source>
</reference>
<dbReference type="InterPro" id="IPR043502">
    <property type="entry name" value="DNA/RNA_pol_sf"/>
</dbReference>
<evidence type="ECO:0000313" key="3">
    <source>
        <dbReference type="Proteomes" id="UP000092993"/>
    </source>
</evidence>
<organism evidence="2 3">
    <name type="scientific">Grifola frondosa</name>
    <name type="common">Maitake</name>
    <name type="synonym">Polyporus frondosus</name>
    <dbReference type="NCBI Taxonomy" id="5627"/>
    <lineage>
        <taxon>Eukaryota</taxon>
        <taxon>Fungi</taxon>
        <taxon>Dikarya</taxon>
        <taxon>Basidiomycota</taxon>
        <taxon>Agaricomycotina</taxon>
        <taxon>Agaricomycetes</taxon>
        <taxon>Polyporales</taxon>
        <taxon>Grifolaceae</taxon>
        <taxon>Grifola</taxon>
    </lineage>
</organism>
<protein>
    <submittedName>
        <fullName evidence="2">Transposon TX1 uncharacterized protein</fullName>
    </submittedName>
</protein>
<dbReference type="OrthoDB" id="2799478at2759"/>
<feature type="domain" description="Reverse transcriptase" evidence="1">
    <location>
        <begin position="110"/>
        <end position="304"/>
    </location>
</feature>